<evidence type="ECO:0000256" key="1">
    <source>
        <dbReference type="ARBA" id="ARBA00009277"/>
    </source>
</evidence>
<dbReference type="InterPro" id="IPR036397">
    <property type="entry name" value="RNaseH_sf"/>
</dbReference>
<dbReference type="InterPro" id="IPR054353">
    <property type="entry name" value="IstA-like_C"/>
</dbReference>
<comment type="caution">
    <text evidence="3">The sequence shown here is derived from an EMBL/GenBank/DDBJ whole genome shotgun (WGS) entry which is preliminary data.</text>
</comment>
<dbReference type="Pfam" id="PF22483">
    <property type="entry name" value="Mu-transpos_C_2"/>
    <property type="match status" value="1"/>
</dbReference>
<dbReference type="GO" id="GO:0003676">
    <property type="term" value="F:nucleic acid binding"/>
    <property type="evidence" value="ECO:0007669"/>
    <property type="project" value="InterPro"/>
</dbReference>
<feature type="domain" description="Integrase catalytic" evidence="2">
    <location>
        <begin position="1"/>
        <end position="105"/>
    </location>
</feature>
<dbReference type="EMBL" id="VSSQ01016962">
    <property type="protein sequence ID" value="MPM58808.1"/>
    <property type="molecule type" value="Genomic_DNA"/>
</dbReference>
<name>A0A645B189_9ZZZZ</name>
<evidence type="ECO:0000259" key="2">
    <source>
        <dbReference type="PROSITE" id="PS50994"/>
    </source>
</evidence>
<proteinExistence type="inferred from homology"/>
<organism evidence="3">
    <name type="scientific">bioreactor metagenome</name>
    <dbReference type="NCBI Taxonomy" id="1076179"/>
    <lineage>
        <taxon>unclassified sequences</taxon>
        <taxon>metagenomes</taxon>
        <taxon>ecological metagenomes</taxon>
    </lineage>
</organism>
<evidence type="ECO:0000313" key="3">
    <source>
        <dbReference type="EMBL" id="MPM58808.1"/>
    </source>
</evidence>
<reference evidence="3" key="1">
    <citation type="submission" date="2019-08" db="EMBL/GenBank/DDBJ databases">
        <authorList>
            <person name="Kucharzyk K."/>
            <person name="Murdoch R.W."/>
            <person name="Higgins S."/>
            <person name="Loffler F."/>
        </authorList>
    </citation>
    <scope>NUCLEOTIDE SEQUENCE</scope>
</reference>
<dbReference type="PANTHER" id="PTHR35004:SF7">
    <property type="entry name" value="INTEGRASE PROTEIN"/>
    <property type="match status" value="1"/>
</dbReference>
<sequence length="297" mass="33954">MVYDNMRVAVARFVGRHEKEPTRALLEMRAHYGFTHRFCNAYRGNEKGHVERSVEYVRRKAFALKDDFETLEQASSHLSRILKDLNGRKQQGYGKSAEELFAQEVPVLMPHPASELICSEQIQLRVDKYATVCYRTNRYSVPDNLVGKFVEMKASSRSVELYHGEERVGLHARSYGKHEWVVHIAHYLSTFQRKPGALAGSVALAQSGYLKKLYLDFFSHQPREFIGLLSFCHERKISQQRLEETVARLLDCPCVSLSVEKLRALLGNTIEQAPSVPQDTICTMAQRQLAYITGLMA</sequence>
<dbReference type="Gene3D" id="3.30.420.10">
    <property type="entry name" value="Ribonuclease H-like superfamily/Ribonuclease H"/>
    <property type="match status" value="1"/>
</dbReference>
<dbReference type="InterPro" id="IPR001584">
    <property type="entry name" value="Integrase_cat-core"/>
</dbReference>
<dbReference type="AlphaFoldDB" id="A0A645B189"/>
<accession>A0A645B189</accession>
<protein>
    <recommendedName>
        <fullName evidence="2">Integrase catalytic domain-containing protein</fullName>
    </recommendedName>
</protein>
<dbReference type="GO" id="GO:0015074">
    <property type="term" value="P:DNA integration"/>
    <property type="evidence" value="ECO:0007669"/>
    <property type="project" value="InterPro"/>
</dbReference>
<dbReference type="PANTHER" id="PTHR35004">
    <property type="entry name" value="TRANSPOSASE RV3428C-RELATED"/>
    <property type="match status" value="1"/>
</dbReference>
<gene>
    <name evidence="3" type="ORF">SDC9_105641</name>
</gene>
<comment type="similarity">
    <text evidence="1">Belongs to the transposase IS21/IS408/IS1162 family.</text>
</comment>
<dbReference type="PROSITE" id="PS50994">
    <property type="entry name" value="INTEGRASE"/>
    <property type="match status" value="1"/>
</dbReference>